<dbReference type="Proteomes" id="UP000305546">
    <property type="component" value="Unassembled WGS sequence"/>
</dbReference>
<dbReference type="InterPro" id="IPR015865">
    <property type="entry name" value="Riboflavin_kinase_bac/euk"/>
</dbReference>
<evidence type="ECO:0000256" key="4">
    <source>
        <dbReference type="ARBA" id="ARBA00022679"/>
    </source>
</evidence>
<evidence type="ECO:0000313" key="9">
    <source>
        <dbReference type="EMBL" id="TNC21537.1"/>
    </source>
</evidence>
<reference evidence="9 10" key="1">
    <citation type="submission" date="2019-06" db="EMBL/GenBank/DDBJ databases">
        <title>Amycolatopsis alkalitolerans sp. nov., isolated from Gastrodia elata Blume.</title>
        <authorList>
            <person name="Narsing Rao M.P."/>
            <person name="Li W.J."/>
        </authorList>
    </citation>
    <scope>NUCLEOTIDE SEQUENCE [LARGE SCALE GENOMIC DNA]</scope>
    <source>
        <strain evidence="9 10">SYSUP0005</strain>
    </source>
</reference>
<comment type="caution">
    <text evidence="9">The sequence shown here is derived from an EMBL/GenBank/DDBJ whole genome shotgun (WGS) entry which is preliminary data.</text>
</comment>
<dbReference type="EC" id="2.7.1.26" evidence="1"/>
<evidence type="ECO:0000256" key="5">
    <source>
        <dbReference type="ARBA" id="ARBA00022741"/>
    </source>
</evidence>
<comment type="catalytic activity">
    <reaction evidence="7">
        <text>riboflavin + ATP = FMN + ADP + H(+)</text>
        <dbReference type="Rhea" id="RHEA:14357"/>
        <dbReference type="ChEBI" id="CHEBI:15378"/>
        <dbReference type="ChEBI" id="CHEBI:30616"/>
        <dbReference type="ChEBI" id="CHEBI:57986"/>
        <dbReference type="ChEBI" id="CHEBI:58210"/>
        <dbReference type="ChEBI" id="CHEBI:456216"/>
        <dbReference type="EC" id="2.7.1.26"/>
    </reaction>
</comment>
<dbReference type="SUPFAM" id="SSF82114">
    <property type="entry name" value="Riboflavin kinase-like"/>
    <property type="match status" value="1"/>
</dbReference>
<dbReference type="GO" id="GO:0009231">
    <property type="term" value="P:riboflavin biosynthetic process"/>
    <property type="evidence" value="ECO:0007669"/>
    <property type="project" value="InterPro"/>
</dbReference>
<evidence type="ECO:0000256" key="1">
    <source>
        <dbReference type="ARBA" id="ARBA00012105"/>
    </source>
</evidence>
<feature type="domain" description="Riboflavin kinase" evidence="8">
    <location>
        <begin position="4"/>
        <end position="136"/>
    </location>
</feature>
<dbReference type="PANTHER" id="PTHR22749:SF6">
    <property type="entry name" value="RIBOFLAVIN KINASE"/>
    <property type="match status" value="1"/>
</dbReference>
<accession>A0A5C4LTG8</accession>
<keyword evidence="4" id="KW-0808">Transferase</keyword>
<dbReference type="RefSeq" id="WP_139099773.1">
    <property type="nucleotide sequence ID" value="NZ_VDFW01000033.1"/>
</dbReference>
<dbReference type="OrthoDB" id="9803667at2"/>
<gene>
    <name evidence="9" type="ORF">FG385_27880</name>
</gene>
<dbReference type="InterPro" id="IPR023468">
    <property type="entry name" value="Riboflavin_kinase"/>
</dbReference>
<protein>
    <recommendedName>
        <fullName evidence="1">riboflavin kinase</fullName>
        <ecNumber evidence="1">2.7.1.26</ecNumber>
    </recommendedName>
</protein>
<dbReference type="PANTHER" id="PTHR22749">
    <property type="entry name" value="RIBOFLAVIN KINASE/FMN ADENYLYLTRANSFERASE"/>
    <property type="match status" value="1"/>
</dbReference>
<dbReference type="Pfam" id="PF01687">
    <property type="entry name" value="Flavokinase"/>
    <property type="match status" value="1"/>
</dbReference>
<evidence type="ECO:0000256" key="3">
    <source>
        <dbReference type="ARBA" id="ARBA00022643"/>
    </source>
</evidence>
<dbReference type="GO" id="GO:0005524">
    <property type="term" value="F:ATP binding"/>
    <property type="evidence" value="ECO:0007669"/>
    <property type="project" value="UniProtKB-KW"/>
</dbReference>
<evidence type="ECO:0000313" key="10">
    <source>
        <dbReference type="Proteomes" id="UP000305546"/>
    </source>
</evidence>
<dbReference type="InterPro" id="IPR023465">
    <property type="entry name" value="Riboflavin_kinase_dom_sf"/>
</dbReference>
<name>A0A5C4LTG8_9PSEU</name>
<sequence length="138" mass="14891">MVDVLGTATGPVVHGEGRGKELGYPTANVDFDPAAPIPSDGVYAGHVRILASSGPDDPREFPEPLPALVSVGSNVTFGATTRTIEAYLLDFDEDIYGCVAEIAVELFIRPQVKFGSVDELIMQMKQDESRGREYFRSA</sequence>
<keyword evidence="3" id="KW-0288">FMN</keyword>
<proteinExistence type="predicted"/>
<evidence type="ECO:0000256" key="7">
    <source>
        <dbReference type="ARBA" id="ARBA00047880"/>
    </source>
</evidence>
<keyword evidence="6" id="KW-0067">ATP-binding</keyword>
<keyword evidence="10" id="KW-1185">Reference proteome</keyword>
<dbReference type="SMART" id="SM00904">
    <property type="entry name" value="Flavokinase"/>
    <property type="match status" value="1"/>
</dbReference>
<dbReference type="Gene3D" id="2.40.30.30">
    <property type="entry name" value="Riboflavin kinase-like"/>
    <property type="match status" value="1"/>
</dbReference>
<evidence type="ECO:0000259" key="8">
    <source>
        <dbReference type="SMART" id="SM00904"/>
    </source>
</evidence>
<dbReference type="GO" id="GO:0009398">
    <property type="term" value="P:FMN biosynthetic process"/>
    <property type="evidence" value="ECO:0007669"/>
    <property type="project" value="TreeGrafter"/>
</dbReference>
<dbReference type="AlphaFoldDB" id="A0A5C4LTG8"/>
<keyword evidence="2" id="KW-0285">Flavoprotein</keyword>
<evidence type="ECO:0000256" key="6">
    <source>
        <dbReference type="ARBA" id="ARBA00022840"/>
    </source>
</evidence>
<keyword evidence="5" id="KW-0547">Nucleotide-binding</keyword>
<organism evidence="9 10">
    <name type="scientific">Amycolatopsis alkalitolerans</name>
    <dbReference type="NCBI Taxonomy" id="2547244"/>
    <lineage>
        <taxon>Bacteria</taxon>
        <taxon>Bacillati</taxon>
        <taxon>Actinomycetota</taxon>
        <taxon>Actinomycetes</taxon>
        <taxon>Pseudonocardiales</taxon>
        <taxon>Pseudonocardiaceae</taxon>
        <taxon>Amycolatopsis</taxon>
    </lineage>
</organism>
<evidence type="ECO:0000256" key="2">
    <source>
        <dbReference type="ARBA" id="ARBA00022630"/>
    </source>
</evidence>
<dbReference type="EMBL" id="VDFW01000033">
    <property type="protein sequence ID" value="TNC21537.1"/>
    <property type="molecule type" value="Genomic_DNA"/>
</dbReference>
<dbReference type="GO" id="GO:0008531">
    <property type="term" value="F:riboflavin kinase activity"/>
    <property type="evidence" value="ECO:0007669"/>
    <property type="project" value="UniProtKB-EC"/>
</dbReference>